<keyword evidence="6" id="KW-1185">Reference proteome</keyword>
<dbReference type="InterPro" id="IPR050679">
    <property type="entry name" value="Bact_HTH_transcr_reg"/>
</dbReference>
<dbReference type="Gene3D" id="3.40.1410.10">
    <property type="entry name" value="Chorismate lyase-like"/>
    <property type="match status" value="1"/>
</dbReference>
<dbReference type="RefSeq" id="WP_283740173.1">
    <property type="nucleotide sequence ID" value="NZ_JASJEV010000004.1"/>
</dbReference>
<dbReference type="Pfam" id="PF00392">
    <property type="entry name" value="GntR"/>
    <property type="match status" value="1"/>
</dbReference>
<accession>A0ABT7AFM3</accession>
<dbReference type="InterPro" id="IPR036388">
    <property type="entry name" value="WH-like_DNA-bd_sf"/>
</dbReference>
<dbReference type="Gene3D" id="1.10.10.10">
    <property type="entry name" value="Winged helix-like DNA-binding domain superfamily/Winged helix DNA-binding domain"/>
    <property type="match status" value="1"/>
</dbReference>
<comment type="caution">
    <text evidence="5">The sequence shown here is derived from an EMBL/GenBank/DDBJ whole genome shotgun (WGS) entry which is preliminary data.</text>
</comment>
<protein>
    <submittedName>
        <fullName evidence="5">GntR family transcriptional regulator</fullName>
    </submittedName>
</protein>
<evidence type="ECO:0000259" key="4">
    <source>
        <dbReference type="PROSITE" id="PS50949"/>
    </source>
</evidence>
<gene>
    <name evidence="5" type="ORF">QNA08_08000</name>
</gene>
<dbReference type="PANTHER" id="PTHR44846">
    <property type="entry name" value="MANNOSYL-D-GLYCERATE TRANSPORT/METABOLISM SYSTEM REPRESSOR MNGR-RELATED"/>
    <property type="match status" value="1"/>
</dbReference>
<proteinExistence type="predicted"/>
<evidence type="ECO:0000256" key="3">
    <source>
        <dbReference type="ARBA" id="ARBA00023163"/>
    </source>
</evidence>
<dbReference type="SMART" id="SM00345">
    <property type="entry name" value="HTH_GNTR"/>
    <property type="match status" value="1"/>
</dbReference>
<dbReference type="CDD" id="cd07377">
    <property type="entry name" value="WHTH_GntR"/>
    <property type="match status" value="1"/>
</dbReference>
<feature type="domain" description="HTH gntR-type" evidence="4">
    <location>
        <begin position="21"/>
        <end position="89"/>
    </location>
</feature>
<dbReference type="Pfam" id="PF07702">
    <property type="entry name" value="UTRA"/>
    <property type="match status" value="1"/>
</dbReference>
<sequence length="255" mass="27700">MSHAALADLRNAGGLDEASPTPLYVQLQHFIQEAVRSGALKPDEALPSERDLAKQLGISRVTVRKALAGLVDRGILVQRWGSGTFIAPGVRVEQPLSRLSSFTDDMLARGMQPSAVDLSRAVGPASPKELMALGLSPGDLVTRIDRLRMADGVPMAIEYAVVPARFLPDPKAVGRSLYAALNERGHQPRRALQRLHATLLDAEQARLLQVPVRSAALYIERRSFLDSGEAVEFTSSYYRGDAYDFVAELTIGASR</sequence>
<evidence type="ECO:0000313" key="5">
    <source>
        <dbReference type="EMBL" id="MDJ1158173.1"/>
    </source>
</evidence>
<keyword evidence="2" id="KW-0238">DNA-binding</keyword>
<dbReference type="InterPro" id="IPR011663">
    <property type="entry name" value="UTRA"/>
</dbReference>
<keyword evidence="1" id="KW-0805">Transcription regulation</keyword>
<dbReference type="EMBL" id="JASJEV010000004">
    <property type="protein sequence ID" value="MDJ1158173.1"/>
    <property type="molecule type" value="Genomic_DNA"/>
</dbReference>
<name>A0ABT7AFM3_9HYPH</name>
<evidence type="ECO:0000313" key="6">
    <source>
        <dbReference type="Proteomes" id="UP001321492"/>
    </source>
</evidence>
<dbReference type="InterPro" id="IPR028978">
    <property type="entry name" value="Chorismate_lyase_/UTRA_dom_sf"/>
</dbReference>
<dbReference type="SMART" id="SM00866">
    <property type="entry name" value="UTRA"/>
    <property type="match status" value="1"/>
</dbReference>
<dbReference type="InterPro" id="IPR036390">
    <property type="entry name" value="WH_DNA-bd_sf"/>
</dbReference>
<dbReference type="SUPFAM" id="SSF64288">
    <property type="entry name" value="Chorismate lyase-like"/>
    <property type="match status" value="1"/>
</dbReference>
<evidence type="ECO:0000256" key="2">
    <source>
        <dbReference type="ARBA" id="ARBA00023125"/>
    </source>
</evidence>
<dbReference type="Proteomes" id="UP001321492">
    <property type="component" value="Unassembled WGS sequence"/>
</dbReference>
<dbReference type="PRINTS" id="PR00035">
    <property type="entry name" value="HTHGNTR"/>
</dbReference>
<dbReference type="PANTHER" id="PTHR44846:SF1">
    <property type="entry name" value="MANNOSYL-D-GLYCERATE TRANSPORT_METABOLISM SYSTEM REPRESSOR MNGR-RELATED"/>
    <property type="match status" value="1"/>
</dbReference>
<dbReference type="SUPFAM" id="SSF46785">
    <property type="entry name" value="Winged helix' DNA-binding domain"/>
    <property type="match status" value="1"/>
</dbReference>
<dbReference type="PROSITE" id="PS50949">
    <property type="entry name" value="HTH_GNTR"/>
    <property type="match status" value="1"/>
</dbReference>
<evidence type="ECO:0000256" key="1">
    <source>
        <dbReference type="ARBA" id="ARBA00023015"/>
    </source>
</evidence>
<keyword evidence="3" id="KW-0804">Transcription</keyword>
<organism evidence="5 6">
    <name type="scientific">Chelatococcus albus</name>
    <dbReference type="NCBI Taxonomy" id="3047466"/>
    <lineage>
        <taxon>Bacteria</taxon>
        <taxon>Pseudomonadati</taxon>
        <taxon>Pseudomonadota</taxon>
        <taxon>Alphaproteobacteria</taxon>
        <taxon>Hyphomicrobiales</taxon>
        <taxon>Chelatococcaceae</taxon>
        <taxon>Chelatococcus</taxon>
    </lineage>
</organism>
<dbReference type="InterPro" id="IPR000524">
    <property type="entry name" value="Tscrpt_reg_HTH_GntR"/>
</dbReference>
<reference evidence="5 6" key="1">
    <citation type="submission" date="2023-05" db="EMBL/GenBank/DDBJ databases">
        <title>Chelatococcus sp. nov., a moderately thermophilic bacterium isolated from hot spring microbial mat.</title>
        <authorList>
            <person name="Hu C.-J."/>
            <person name="Li W.-J."/>
        </authorList>
    </citation>
    <scope>NUCLEOTIDE SEQUENCE [LARGE SCALE GENOMIC DNA]</scope>
    <source>
        <strain evidence="5 6">SYSU G07232</strain>
    </source>
</reference>